<accession>A0A7J6W7E6</accession>
<feature type="compositionally biased region" description="Basic and acidic residues" evidence="2">
    <location>
        <begin position="519"/>
        <end position="539"/>
    </location>
</feature>
<name>A0A7J6W7E6_THATH</name>
<keyword evidence="1" id="KW-0175">Coiled coil</keyword>
<comment type="caution">
    <text evidence="3">The sequence shown here is derived from an EMBL/GenBank/DDBJ whole genome shotgun (WGS) entry which is preliminary data.</text>
</comment>
<evidence type="ECO:0000256" key="2">
    <source>
        <dbReference type="SAM" id="MobiDB-lite"/>
    </source>
</evidence>
<dbReference type="OrthoDB" id="670909at2759"/>
<dbReference type="InterPro" id="IPR043424">
    <property type="entry name" value="BLT-like"/>
</dbReference>
<dbReference type="PANTHER" id="PTHR31071">
    <property type="entry name" value="GB|AAF24581.1"/>
    <property type="match status" value="1"/>
</dbReference>
<sequence length="637" mass="72633">MESEEKGRKEGAEKQEIGGLKWKRGVLVGKKGGPTTPSSTWKLEELELELEHKGRCAAQDNKRTSSSVSARKLCANLWEIQQQQQHYYLPLAKMSKGGMRIRHYKEKGIDFPNNLAHPSHSPPHQVATYYPPSTPASSLDSRRLGESSHSLKTSTEFLKVLNRIWSLEEQHASNVSLVKALKIELNLAKSHIKELLQEQQADHHEIDDLMKQVADDKHFRKNKDNDRIKAALQSVRDELEDERKLRRRSESLHRKLARELSDVKSTFSRALKELEREKKARTMLEEFCDEFARGIGDYEQEVRSLRHKSENDPAGRDDQDRLIVHISEAWLDERLQMKLAESRCDMAEKNTIVDKLSFEIETFLKARRTGNLNSNDFSSTRDSKINGYLRRHSLESYPLHGATSAPQDVDDEEDSSSDSHCFELENKNMGDKTANGISNPKLHELGEEDVEENYLEETRKTNSVKKKLGTVERFKGRNLSSSQVQVEEHMNRAMSCNERKTPYLNKEEKGGQEANETSISKKSENIEATDGRRGKKDGTHGSNSNYVIDDLLKRSRLLLADSGRKEVHREDDGREDSAWKGIASPVQQWVSRFAAPDLEISESSSQWASIVKGNTLKARLMEARLEGQHSRIKASKG</sequence>
<protein>
    <submittedName>
        <fullName evidence="3">Intracellular protein transporter USO1-like protein</fullName>
    </submittedName>
</protein>
<dbReference type="EMBL" id="JABWDY010020248">
    <property type="protein sequence ID" value="KAF5193294.1"/>
    <property type="molecule type" value="Genomic_DNA"/>
</dbReference>
<gene>
    <name evidence="3" type="ORF">FRX31_017121</name>
</gene>
<feature type="coiled-coil region" evidence="1">
    <location>
        <begin position="225"/>
        <end position="277"/>
    </location>
</feature>
<reference evidence="3 4" key="1">
    <citation type="submission" date="2020-06" db="EMBL/GenBank/DDBJ databases">
        <title>Transcriptomic and genomic resources for Thalictrum thalictroides and T. hernandezii: Facilitating candidate gene discovery in an emerging model plant lineage.</title>
        <authorList>
            <person name="Arias T."/>
            <person name="Riano-Pachon D.M."/>
            <person name="Di Stilio V.S."/>
        </authorList>
    </citation>
    <scope>NUCLEOTIDE SEQUENCE [LARGE SCALE GENOMIC DNA]</scope>
    <source>
        <strain evidence="4">cv. WT478/WT964</strain>
        <tissue evidence="3">Leaves</tissue>
    </source>
</reference>
<feature type="compositionally biased region" description="Basic and acidic residues" evidence="2">
    <location>
        <begin position="497"/>
        <end position="511"/>
    </location>
</feature>
<dbReference type="AlphaFoldDB" id="A0A7J6W7E6"/>
<evidence type="ECO:0000256" key="1">
    <source>
        <dbReference type="SAM" id="Coils"/>
    </source>
</evidence>
<feature type="region of interest" description="Disordered" evidence="2">
    <location>
        <begin position="497"/>
        <end position="545"/>
    </location>
</feature>
<evidence type="ECO:0000313" key="3">
    <source>
        <dbReference type="EMBL" id="KAF5193294.1"/>
    </source>
</evidence>
<dbReference type="Proteomes" id="UP000554482">
    <property type="component" value="Unassembled WGS sequence"/>
</dbReference>
<evidence type="ECO:0000313" key="4">
    <source>
        <dbReference type="Proteomes" id="UP000554482"/>
    </source>
</evidence>
<organism evidence="3 4">
    <name type="scientific">Thalictrum thalictroides</name>
    <name type="common">Rue-anemone</name>
    <name type="synonym">Anemone thalictroides</name>
    <dbReference type="NCBI Taxonomy" id="46969"/>
    <lineage>
        <taxon>Eukaryota</taxon>
        <taxon>Viridiplantae</taxon>
        <taxon>Streptophyta</taxon>
        <taxon>Embryophyta</taxon>
        <taxon>Tracheophyta</taxon>
        <taxon>Spermatophyta</taxon>
        <taxon>Magnoliopsida</taxon>
        <taxon>Ranunculales</taxon>
        <taxon>Ranunculaceae</taxon>
        <taxon>Thalictroideae</taxon>
        <taxon>Thalictrum</taxon>
    </lineage>
</organism>
<proteinExistence type="predicted"/>
<dbReference type="PANTHER" id="PTHR31071:SF9">
    <property type="entry name" value="INTRACELLULAR PROTEIN TRANSPORT PROTEIN USO1-RELATED"/>
    <property type="match status" value="1"/>
</dbReference>
<feature type="region of interest" description="Disordered" evidence="2">
    <location>
        <begin position="397"/>
        <end position="420"/>
    </location>
</feature>
<keyword evidence="4" id="KW-1185">Reference proteome</keyword>